<evidence type="ECO:0000313" key="4">
    <source>
        <dbReference type="Proteomes" id="UP001162734"/>
    </source>
</evidence>
<accession>A0ABM7X989</accession>
<gene>
    <name evidence="3" type="ORF">AMPC_15000</name>
</gene>
<name>A0ABM7X989_9BACT</name>
<dbReference type="Proteomes" id="UP001162734">
    <property type="component" value="Chromosome"/>
</dbReference>
<organism evidence="3 4">
    <name type="scientific">Anaeromyxobacter paludicola</name>
    <dbReference type="NCBI Taxonomy" id="2918171"/>
    <lineage>
        <taxon>Bacteria</taxon>
        <taxon>Pseudomonadati</taxon>
        <taxon>Myxococcota</taxon>
        <taxon>Myxococcia</taxon>
        <taxon>Myxococcales</taxon>
        <taxon>Cystobacterineae</taxon>
        <taxon>Anaeromyxobacteraceae</taxon>
        <taxon>Anaeromyxobacter</taxon>
    </lineage>
</organism>
<evidence type="ECO:0000256" key="1">
    <source>
        <dbReference type="SAM" id="SignalP"/>
    </source>
</evidence>
<keyword evidence="4" id="KW-1185">Reference proteome</keyword>
<reference evidence="4" key="1">
    <citation type="journal article" date="2022" name="Int. J. Syst. Evol. Microbiol.">
        <title>Anaeromyxobacter oryzae sp. nov., Anaeromyxobacter diazotrophicus sp. nov. and Anaeromyxobacter paludicola sp. nov., isolated from paddy soils.</title>
        <authorList>
            <person name="Itoh H."/>
            <person name="Xu Z."/>
            <person name="Mise K."/>
            <person name="Masuda Y."/>
            <person name="Ushijima N."/>
            <person name="Hayakawa C."/>
            <person name="Shiratori Y."/>
            <person name="Senoo K."/>
        </authorList>
    </citation>
    <scope>NUCLEOTIDE SEQUENCE [LARGE SCALE GENOMIC DNA]</scope>
    <source>
        <strain evidence="4">Red630</strain>
    </source>
</reference>
<keyword evidence="1" id="KW-0732">Signal</keyword>
<feature type="signal peptide" evidence="1">
    <location>
        <begin position="1"/>
        <end position="24"/>
    </location>
</feature>
<dbReference type="RefSeq" id="WP_248345567.1">
    <property type="nucleotide sequence ID" value="NZ_AP025592.1"/>
</dbReference>
<dbReference type="EMBL" id="AP025592">
    <property type="protein sequence ID" value="BDG08387.1"/>
    <property type="molecule type" value="Genomic_DNA"/>
</dbReference>
<dbReference type="InterPro" id="IPR002048">
    <property type="entry name" value="EF_hand_dom"/>
</dbReference>
<evidence type="ECO:0000313" key="3">
    <source>
        <dbReference type="EMBL" id="BDG08387.1"/>
    </source>
</evidence>
<dbReference type="SUPFAM" id="SSF47473">
    <property type="entry name" value="EF-hand"/>
    <property type="match status" value="1"/>
</dbReference>
<dbReference type="PROSITE" id="PS50222">
    <property type="entry name" value="EF_HAND_2"/>
    <property type="match status" value="1"/>
</dbReference>
<feature type="chain" id="PRO_5045193162" description="EF-hand domain-containing protein" evidence="1">
    <location>
        <begin position="25"/>
        <end position="97"/>
    </location>
</feature>
<dbReference type="InterPro" id="IPR011992">
    <property type="entry name" value="EF-hand-dom_pair"/>
</dbReference>
<protein>
    <recommendedName>
        <fullName evidence="2">EF-hand domain-containing protein</fullName>
    </recommendedName>
</protein>
<proteinExistence type="predicted"/>
<feature type="domain" description="EF-hand" evidence="2">
    <location>
        <begin position="39"/>
        <end position="74"/>
    </location>
</feature>
<evidence type="ECO:0000259" key="2">
    <source>
        <dbReference type="PROSITE" id="PS50222"/>
    </source>
</evidence>
<sequence>MTLKQLTLALPLLGTLALGLPARAAAPSNTDLPRSIGELMKMKPMEVMHLMDPDKKGMVTKEQYLKFFEDLWNRMDQGQKGMVMKDAWMSGYSARNK</sequence>